<evidence type="ECO:0000313" key="1">
    <source>
        <dbReference type="EMBL" id="TDH62930.1"/>
    </source>
</evidence>
<proteinExistence type="predicted"/>
<accession>A0A4R5QHV5</accession>
<reference evidence="1 2" key="1">
    <citation type="journal article" date="2016" name="J. Microbiol.">
        <title>Dankookia rubra gen. nov., sp. nov., an alphaproteobacterium isolated from sediment of a shallow stream.</title>
        <authorList>
            <person name="Kim W.H."/>
            <person name="Kim D.H."/>
            <person name="Kang K."/>
            <person name="Ahn T.Y."/>
        </authorList>
    </citation>
    <scope>NUCLEOTIDE SEQUENCE [LARGE SCALE GENOMIC DNA]</scope>
    <source>
        <strain evidence="1 2">JCM30602</strain>
    </source>
</reference>
<dbReference type="EMBL" id="SMSJ01000008">
    <property type="protein sequence ID" value="TDH62930.1"/>
    <property type="molecule type" value="Genomic_DNA"/>
</dbReference>
<sequence>MLALDAIGADNAYEVMRAVVGAARAGDMRAAEILLSRLWPQRKGRPVALDLPALNTAADVSAALAATAAAMAEGTLSPEEAGAVAAVIEAQRRAIETLNLEARIAALEAQG</sequence>
<organism evidence="1 2">
    <name type="scientific">Dankookia rubra</name>
    <dbReference type="NCBI Taxonomy" id="1442381"/>
    <lineage>
        <taxon>Bacteria</taxon>
        <taxon>Pseudomonadati</taxon>
        <taxon>Pseudomonadota</taxon>
        <taxon>Alphaproteobacteria</taxon>
        <taxon>Acetobacterales</taxon>
        <taxon>Roseomonadaceae</taxon>
        <taxon>Dankookia</taxon>
    </lineage>
</organism>
<gene>
    <name evidence="1" type="ORF">E2C06_09620</name>
</gene>
<protein>
    <submittedName>
        <fullName evidence="1">Uncharacterized protein</fullName>
    </submittedName>
</protein>
<keyword evidence="2" id="KW-1185">Reference proteome</keyword>
<dbReference type="AlphaFoldDB" id="A0A4R5QHV5"/>
<comment type="caution">
    <text evidence="1">The sequence shown here is derived from an EMBL/GenBank/DDBJ whole genome shotgun (WGS) entry which is preliminary data.</text>
</comment>
<evidence type="ECO:0000313" key="2">
    <source>
        <dbReference type="Proteomes" id="UP000295096"/>
    </source>
</evidence>
<dbReference type="Proteomes" id="UP000295096">
    <property type="component" value="Unassembled WGS sequence"/>
</dbReference>
<name>A0A4R5QHV5_9PROT</name>